<keyword evidence="7 10" id="KW-0283">Flagellar rotation</keyword>
<dbReference type="RefSeq" id="WP_010321528.1">
    <property type="nucleotide sequence ID" value="NZ_FTMN01000009.1"/>
</dbReference>
<feature type="chain" id="PRO_5009939127" description="Flagellar protein FliL" evidence="11">
    <location>
        <begin position="23"/>
        <end position="133"/>
    </location>
</feature>
<dbReference type="GO" id="GO:0071978">
    <property type="term" value="P:bacterial-type flagellum-dependent swarming motility"/>
    <property type="evidence" value="ECO:0007669"/>
    <property type="project" value="TreeGrafter"/>
</dbReference>
<proteinExistence type="inferred from homology"/>
<evidence type="ECO:0000256" key="11">
    <source>
        <dbReference type="SAM" id="SignalP"/>
    </source>
</evidence>
<feature type="signal peptide" evidence="11">
    <location>
        <begin position="1"/>
        <end position="22"/>
    </location>
</feature>
<comment type="similarity">
    <text evidence="3 10">Belongs to the FliL family.</text>
</comment>
<dbReference type="GO" id="GO:0009425">
    <property type="term" value="C:bacterial-type flagellum basal body"/>
    <property type="evidence" value="ECO:0007669"/>
    <property type="project" value="InterPro"/>
</dbReference>
<accession>A0A1N6VZE1</accession>
<protein>
    <recommendedName>
        <fullName evidence="10">Flagellar protein FliL</fullName>
    </recommendedName>
</protein>
<evidence type="ECO:0000256" key="10">
    <source>
        <dbReference type="RuleBase" id="RU364125"/>
    </source>
</evidence>
<dbReference type="eggNOG" id="COG1580">
    <property type="taxonomic scope" value="Bacteria"/>
</dbReference>
<keyword evidence="13" id="KW-1185">Reference proteome</keyword>
<dbReference type="STRING" id="49186.SAMN05421647_109212"/>
<comment type="function">
    <text evidence="1 10">Controls the rotational direction of flagella during chemotaxis.</text>
</comment>
<name>A0A1N6VZE1_9GAMM</name>
<dbReference type="Proteomes" id="UP000186895">
    <property type="component" value="Unassembled WGS sequence"/>
</dbReference>
<comment type="subcellular location">
    <subcellularLocation>
        <location evidence="10">Cell inner membrane</location>
    </subcellularLocation>
    <subcellularLocation>
        <location evidence="2">Cell membrane</location>
        <topology evidence="2">Single-pass membrane protein</topology>
    </subcellularLocation>
</comment>
<keyword evidence="9 10" id="KW-0472">Membrane</keyword>
<dbReference type="AlphaFoldDB" id="A0A1N6VZE1"/>
<keyword evidence="5 10" id="KW-0145">Chemotaxis</keyword>
<dbReference type="InterPro" id="IPR005503">
    <property type="entry name" value="FliL"/>
</dbReference>
<dbReference type="PANTHER" id="PTHR35091:SF2">
    <property type="entry name" value="FLAGELLAR PROTEIN FLIL"/>
    <property type="match status" value="1"/>
</dbReference>
<reference evidence="12 13" key="1">
    <citation type="submission" date="2017-01" db="EMBL/GenBank/DDBJ databases">
        <authorList>
            <person name="Mah S.A."/>
            <person name="Swanson W.J."/>
            <person name="Moy G.W."/>
            <person name="Vacquier V.D."/>
        </authorList>
    </citation>
    <scope>NUCLEOTIDE SEQUENCE [LARGE SCALE GENOMIC DNA]</scope>
    <source>
        <strain evidence="12 13">DSM 7027</strain>
    </source>
</reference>
<dbReference type="GO" id="GO:0005886">
    <property type="term" value="C:plasma membrane"/>
    <property type="evidence" value="ECO:0007669"/>
    <property type="project" value="UniProtKB-SubCell"/>
</dbReference>
<keyword evidence="12" id="KW-0966">Cell projection</keyword>
<organism evidence="12 13">
    <name type="scientific">Marinobacterium stanieri</name>
    <dbReference type="NCBI Taxonomy" id="49186"/>
    <lineage>
        <taxon>Bacteria</taxon>
        <taxon>Pseudomonadati</taxon>
        <taxon>Pseudomonadota</taxon>
        <taxon>Gammaproteobacteria</taxon>
        <taxon>Oceanospirillales</taxon>
        <taxon>Oceanospirillaceae</taxon>
        <taxon>Marinobacterium</taxon>
    </lineage>
</organism>
<sequence length="133" mass="14678">MGRSVVLTLAMLIGLLFQPLMAEEKTAEDYINYIELKPFVTNFGGPGPVRFLKAEVTIQVETQAAHHAVNAHKAHIRNDLVFLFSAVKEEDIGSVAAQQVLAEKALHAVQQLLKDETGDTHVSDLFFTSFVTQ</sequence>
<evidence type="ECO:0000256" key="3">
    <source>
        <dbReference type="ARBA" id="ARBA00008281"/>
    </source>
</evidence>
<keyword evidence="10" id="KW-0997">Cell inner membrane</keyword>
<evidence type="ECO:0000256" key="1">
    <source>
        <dbReference type="ARBA" id="ARBA00002254"/>
    </source>
</evidence>
<keyword evidence="12" id="KW-0969">Cilium</keyword>
<gene>
    <name evidence="12" type="ORF">SAMN05421647_109212</name>
</gene>
<evidence type="ECO:0000256" key="2">
    <source>
        <dbReference type="ARBA" id="ARBA00004162"/>
    </source>
</evidence>
<dbReference type="Pfam" id="PF03748">
    <property type="entry name" value="FliL"/>
    <property type="match status" value="1"/>
</dbReference>
<keyword evidence="11" id="KW-0732">Signal</keyword>
<keyword evidence="4" id="KW-1003">Cell membrane</keyword>
<dbReference type="PANTHER" id="PTHR35091">
    <property type="entry name" value="FLAGELLAR PROTEIN FLIL"/>
    <property type="match status" value="1"/>
</dbReference>
<dbReference type="EMBL" id="FTMN01000009">
    <property type="protein sequence ID" value="SIQ83253.1"/>
    <property type="molecule type" value="Genomic_DNA"/>
</dbReference>
<keyword evidence="6" id="KW-0812">Transmembrane</keyword>
<evidence type="ECO:0000256" key="7">
    <source>
        <dbReference type="ARBA" id="ARBA00022779"/>
    </source>
</evidence>
<keyword evidence="12" id="KW-0282">Flagellum</keyword>
<evidence type="ECO:0000256" key="9">
    <source>
        <dbReference type="ARBA" id="ARBA00023136"/>
    </source>
</evidence>
<keyword evidence="8" id="KW-1133">Transmembrane helix</keyword>
<evidence type="ECO:0000256" key="4">
    <source>
        <dbReference type="ARBA" id="ARBA00022475"/>
    </source>
</evidence>
<evidence type="ECO:0000313" key="12">
    <source>
        <dbReference type="EMBL" id="SIQ83253.1"/>
    </source>
</evidence>
<evidence type="ECO:0000313" key="13">
    <source>
        <dbReference type="Proteomes" id="UP000186895"/>
    </source>
</evidence>
<evidence type="ECO:0000256" key="8">
    <source>
        <dbReference type="ARBA" id="ARBA00022989"/>
    </source>
</evidence>
<dbReference type="GO" id="GO:0006935">
    <property type="term" value="P:chemotaxis"/>
    <property type="evidence" value="ECO:0007669"/>
    <property type="project" value="UniProtKB-KW"/>
</dbReference>
<evidence type="ECO:0000256" key="5">
    <source>
        <dbReference type="ARBA" id="ARBA00022500"/>
    </source>
</evidence>
<evidence type="ECO:0000256" key="6">
    <source>
        <dbReference type="ARBA" id="ARBA00022692"/>
    </source>
</evidence>